<feature type="compositionally biased region" description="Polar residues" evidence="1">
    <location>
        <begin position="732"/>
        <end position="749"/>
    </location>
</feature>
<keyword evidence="5" id="KW-1185">Reference proteome</keyword>
<dbReference type="Proteomes" id="UP001390339">
    <property type="component" value="Unassembled WGS sequence"/>
</dbReference>
<protein>
    <recommendedName>
        <fullName evidence="3">DUF6536 domain-containing protein</fullName>
    </recommendedName>
</protein>
<feature type="transmembrane region" description="Helical" evidence="2">
    <location>
        <begin position="680"/>
        <end position="700"/>
    </location>
</feature>
<reference evidence="4 5" key="1">
    <citation type="journal article" date="2024" name="IMA Fungus">
        <title>Apiospora arundinis, a panoply of carbohydrate-active enzymes and secondary metabolites.</title>
        <authorList>
            <person name="Sorensen T."/>
            <person name="Petersen C."/>
            <person name="Muurmann A.T."/>
            <person name="Christiansen J.V."/>
            <person name="Brundto M.L."/>
            <person name="Overgaard C.K."/>
            <person name="Boysen A.T."/>
            <person name="Wollenberg R.D."/>
            <person name="Larsen T.O."/>
            <person name="Sorensen J.L."/>
            <person name="Nielsen K.L."/>
            <person name="Sondergaard T.E."/>
        </authorList>
    </citation>
    <scope>NUCLEOTIDE SEQUENCE [LARGE SCALE GENOMIC DNA]</scope>
    <source>
        <strain evidence="4 5">AAU 773</strain>
    </source>
</reference>
<evidence type="ECO:0000256" key="2">
    <source>
        <dbReference type="SAM" id="Phobius"/>
    </source>
</evidence>
<comment type="caution">
    <text evidence="4">The sequence shown here is derived from an EMBL/GenBank/DDBJ whole genome shotgun (WGS) entry which is preliminary data.</text>
</comment>
<dbReference type="PANTHER" id="PTHR35395:SF1">
    <property type="entry name" value="DUF6536 DOMAIN-CONTAINING PROTEIN"/>
    <property type="match status" value="1"/>
</dbReference>
<feature type="transmembrane region" description="Helical" evidence="2">
    <location>
        <begin position="423"/>
        <end position="447"/>
    </location>
</feature>
<dbReference type="PANTHER" id="PTHR35395">
    <property type="entry name" value="DUF6536 DOMAIN-CONTAINING PROTEIN"/>
    <property type="match status" value="1"/>
</dbReference>
<evidence type="ECO:0000256" key="1">
    <source>
        <dbReference type="SAM" id="MobiDB-lite"/>
    </source>
</evidence>
<organism evidence="4 5">
    <name type="scientific">Apiospora arundinis</name>
    <dbReference type="NCBI Taxonomy" id="335852"/>
    <lineage>
        <taxon>Eukaryota</taxon>
        <taxon>Fungi</taxon>
        <taxon>Dikarya</taxon>
        <taxon>Ascomycota</taxon>
        <taxon>Pezizomycotina</taxon>
        <taxon>Sordariomycetes</taxon>
        <taxon>Xylariomycetidae</taxon>
        <taxon>Amphisphaeriales</taxon>
        <taxon>Apiosporaceae</taxon>
        <taxon>Apiospora</taxon>
    </lineage>
</organism>
<feature type="transmembrane region" description="Helical" evidence="2">
    <location>
        <begin position="20"/>
        <end position="43"/>
    </location>
</feature>
<feature type="transmembrane region" description="Helical" evidence="2">
    <location>
        <begin position="511"/>
        <end position="532"/>
    </location>
</feature>
<gene>
    <name evidence="4" type="ORF">PGQ11_005195</name>
</gene>
<keyword evidence="2" id="KW-1133">Transmembrane helix</keyword>
<feature type="domain" description="DUF6536" evidence="3">
    <location>
        <begin position="16"/>
        <end position="170"/>
    </location>
</feature>
<keyword evidence="2" id="KW-0812">Transmembrane</keyword>
<feature type="region of interest" description="Disordered" evidence="1">
    <location>
        <begin position="731"/>
        <end position="759"/>
    </location>
</feature>
<evidence type="ECO:0000259" key="3">
    <source>
        <dbReference type="Pfam" id="PF20163"/>
    </source>
</evidence>
<name>A0ABR2JA66_9PEZI</name>
<feature type="transmembrane region" description="Helical" evidence="2">
    <location>
        <begin position="132"/>
        <end position="152"/>
    </location>
</feature>
<proteinExistence type="predicted"/>
<dbReference type="Pfam" id="PF20163">
    <property type="entry name" value="DUF6536"/>
    <property type="match status" value="1"/>
</dbReference>
<dbReference type="EMBL" id="JAPCWZ010000003">
    <property type="protein sequence ID" value="KAK8874681.1"/>
    <property type="molecule type" value="Genomic_DNA"/>
</dbReference>
<feature type="transmembrane region" description="Helical" evidence="2">
    <location>
        <begin position="627"/>
        <end position="648"/>
    </location>
</feature>
<feature type="transmembrane region" description="Helical" evidence="2">
    <location>
        <begin position="64"/>
        <end position="84"/>
    </location>
</feature>
<accession>A0ABR2JA66</accession>
<evidence type="ECO:0000313" key="5">
    <source>
        <dbReference type="Proteomes" id="UP001390339"/>
    </source>
</evidence>
<sequence>MDLNRLNIGISSATGWRQAATVNCAILVAMSITLLGTTIGAIANTNSAMKAIMFFEGTCDGGSAAGVNLALHLLINVVSTAVLASSNFFMQVLNAPSREEVDEAHARGTYLGIGVPSVRNAFVVSPFKTCCWMVLLLSSIPIHLVFNSAVFLTDQRASDFHLTIANEEFASGGKYYTPGASLMISGGEDAPGYRKRSDTIPGMSRTLYGSNRMNLTQSLLPDSPAAINISLVASTAAKWDRISAKDCYNKYLKCDGLREHRNVVVVADKPGGWRRSENWKLKDNQTKFWNPIVPADQPNSLWFAAQCAMYATFKSSDEPVECSNTCQWAMFSDEISKFSRKPPELDWHDGYTWAYGFYKELKQFYPNSSRAPHKFGPTSEWWHSSPFNGTYRSGLQGDGDLAVKYCLAEPIERLCHVGVSITLLLAVSVCVLVKTAAAIVVTCVLGGRGHEPLVTLGDAVRSFLCRADPVTAGRCMLSQGDARQEKTKHRKTNRPRIWCALLHRRWSVVPWSVWLTSYALFGAGISVTGYMMGESMKTNGLRGSFIESDSNLFLRNHFGFTEGVLLANSPQLLLSFCYLAYNSLFTRLQMAREWSLFASGYHPLRVTDPKGDQYSTYRLQLPYKYSIPLILTSIFLHWLLSNTLYVFISEGGYYGTEYFPSGRDDAVLPPNTAVAVGSSGYSLMALLCVSCVLVTFPLVLSFQKLPIGMVNVGSNSLAISASCHASPLTAAGKQSASPTSSSLRKTSTPKLAKGTYSSLRRRSTSLEDGDVLGGSLGMDGGFLEMQALASNKSLQQTLAVNRNDSELSYESYKHRYGPVGSSELFEQLSQSKIRWGVVEMPPEWSDEQCSHDNMADDGDREQPVGHLGFGVQGDLVRPPVWGHWYA</sequence>
<dbReference type="InterPro" id="IPR046623">
    <property type="entry name" value="DUF6536"/>
</dbReference>
<keyword evidence="2" id="KW-0472">Membrane</keyword>
<evidence type="ECO:0000313" key="4">
    <source>
        <dbReference type="EMBL" id="KAK8874681.1"/>
    </source>
</evidence>